<keyword evidence="4 7" id="KW-0479">Metal-binding</keyword>
<accession>A0A9P7Z9T8</accession>
<dbReference type="Gene3D" id="3.50.30.30">
    <property type="match status" value="1"/>
</dbReference>
<keyword evidence="6 7" id="KW-0862">Zinc</keyword>
<comment type="cofactor">
    <cofactor evidence="1">
        <name>Zn(2+)</name>
        <dbReference type="ChEBI" id="CHEBI:29105"/>
    </cofactor>
</comment>
<dbReference type="EC" id="3.4.-.-" evidence="7"/>
<keyword evidence="11" id="KW-1185">Reference proteome</keyword>
<evidence type="ECO:0000256" key="5">
    <source>
        <dbReference type="ARBA" id="ARBA00022801"/>
    </source>
</evidence>
<evidence type="ECO:0000256" key="7">
    <source>
        <dbReference type="RuleBase" id="RU361240"/>
    </source>
</evidence>
<keyword evidence="3 7" id="KW-0645">Protease</keyword>
<feature type="signal peptide" evidence="7">
    <location>
        <begin position="1"/>
        <end position="18"/>
    </location>
</feature>
<name>A0A9P7Z9T8_9HELO</name>
<dbReference type="InterPro" id="IPR003137">
    <property type="entry name" value="PA_domain"/>
</dbReference>
<dbReference type="InterPro" id="IPR007484">
    <property type="entry name" value="Peptidase_M28"/>
</dbReference>
<dbReference type="Gene3D" id="3.40.630.10">
    <property type="entry name" value="Zn peptidases"/>
    <property type="match status" value="1"/>
</dbReference>
<evidence type="ECO:0000256" key="6">
    <source>
        <dbReference type="ARBA" id="ARBA00022833"/>
    </source>
</evidence>
<evidence type="ECO:0000259" key="9">
    <source>
        <dbReference type="Pfam" id="PF04389"/>
    </source>
</evidence>
<feature type="domain" description="PA" evidence="8">
    <location>
        <begin position="126"/>
        <end position="215"/>
    </location>
</feature>
<dbReference type="OrthoDB" id="10013407at2759"/>
<feature type="domain" description="Peptidase M28" evidence="9">
    <location>
        <begin position="244"/>
        <end position="431"/>
    </location>
</feature>
<proteinExistence type="inferred from homology"/>
<dbReference type="EMBL" id="MU253758">
    <property type="protein sequence ID" value="KAG9247990.1"/>
    <property type="molecule type" value="Genomic_DNA"/>
</dbReference>
<dbReference type="InterPro" id="IPR046450">
    <property type="entry name" value="PA_dom_sf"/>
</dbReference>
<dbReference type="CDD" id="cd04816">
    <property type="entry name" value="PA_SaNapH_like"/>
    <property type="match status" value="1"/>
</dbReference>
<dbReference type="Pfam" id="PF04389">
    <property type="entry name" value="Peptidase_M28"/>
    <property type="match status" value="1"/>
</dbReference>
<dbReference type="PANTHER" id="PTHR12147:SF26">
    <property type="entry name" value="PEPTIDASE M28 DOMAIN-CONTAINING PROTEIN"/>
    <property type="match status" value="1"/>
</dbReference>
<dbReference type="GO" id="GO:0046872">
    <property type="term" value="F:metal ion binding"/>
    <property type="evidence" value="ECO:0007669"/>
    <property type="project" value="UniProtKB-KW"/>
</dbReference>
<organism evidence="10 11">
    <name type="scientific">Calycina marina</name>
    <dbReference type="NCBI Taxonomy" id="1763456"/>
    <lineage>
        <taxon>Eukaryota</taxon>
        <taxon>Fungi</taxon>
        <taxon>Dikarya</taxon>
        <taxon>Ascomycota</taxon>
        <taxon>Pezizomycotina</taxon>
        <taxon>Leotiomycetes</taxon>
        <taxon>Helotiales</taxon>
        <taxon>Pezizellaceae</taxon>
        <taxon>Calycina</taxon>
    </lineage>
</organism>
<evidence type="ECO:0000313" key="11">
    <source>
        <dbReference type="Proteomes" id="UP000887226"/>
    </source>
</evidence>
<dbReference type="GO" id="GO:0006508">
    <property type="term" value="P:proteolysis"/>
    <property type="evidence" value="ECO:0007669"/>
    <property type="project" value="UniProtKB-KW"/>
</dbReference>
<dbReference type="Proteomes" id="UP000887226">
    <property type="component" value="Unassembled WGS sequence"/>
</dbReference>
<sequence length="490" mass="52363">MKSAVPLAIALLASQTSSTDLLSPEKIEAEINTINLQRNLWNLNHIANGNGGNRAFGLPGYKASSDYILERVQERFANEFDTSLQYFNHTFEQTRNISVTGPDGEDVLVKTLLYNSPTPLPGGITAQLIDTPVDDSRGSACFEDQWTGINASGKLALVKRGTCAIADKLKLAKGHGALGVILWNNIAGEPASATLSAANIGLLVPVGVIQQDVGQVWSARLSAGEELVVNLLVDAIFEQRESWNIITETKAGDPNNVVFLGAHLDSVQAGPGINDDGSGTSALLEIASAFRHYKNIPNKVRFAWWGAEESGLIGSLHYTSSLTEVEADKIRFYLNYDMIGSPFPIYTIYKNDGQGGDVGAQALLDYLVAAGKPAYYGSFGSSSDYVGFLQLGIPASGIFTGAGAPADFCYHLSCDTTANINEESLTINAKAAGVVAAKLALSLDGVPPRNKTSVNPRSRMQIRAMLTMWNVVTEDAAHAHSCSHKSQNIV</sequence>
<evidence type="ECO:0000256" key="2">
    <source>
        <dbReference type="ARBA" id="ARBA00005634"/>
    </source>
</evidence>
<keyword evidence="5 7" id="KW-0378">Hydrolase</keyword>
<evidence type="ECO:0000256" key="1">
    <source>
        <dbReference type="ARBA" id="ARBA00001947"/>
    </source>
</evidence>
<evidence type="ECO:0000259" key="8">
    <source>
        <dbReference type="Pfam" id="PF02225"/>
    </source>
</evidence>
<comment type="caution">
    <text evidence="10">The sequence shown here is derived from an EMBL/GenBank/DDBJ whole genome shotgun (WGS) entry which is preliminary data.</text>
</comment>
<dbReference type="AlphaFoldDB" id="A0A9P7Z9T8"/>
<feature type="chain" id="PRO_5040532850" description="Peptide hydrolase" evidence="7">
    <location>
        <begin position="19"/>
        <end position="490"/>
    </location>
</feature>
<keyword evidence="7" id="KW-0732">Signal</keyword>
<dbReference type="SUPFAM" id="SSF52025">
    <property type="entry name" value="PA domain"/>
    <property type="match status" value="1"/>
</dbReference>
<evidence type="ECO:0000313" key="10">
    <source>
        <dbReference type="EMBL" id="KAG9247990.1"/>
    </source>
</evidence>
<gene>
    <name evidence="10" type="ORF">BJ878DRAFT_434240</name>
</gene>
<protein>
    <recommendedName>
        <fullName evidence="7">Peptide hydrolase</fullName>
        <ecNumber evidence="7">3.4.-.-</ecNumber>
    </recommendedName>
</protein>
<reference evidence="10" key="1">
    <citation type="journal article" date="2021" name="IMA Fungus">
        <title>Genomic characterization of three marine fungi, including Emericellopsis atlantica sp. nov. with signatures of a generalist lifestyle and marine biomass degradation.</title>
        <authorList>
            <person name="Hagestad O.C."/>
            <person name="Hou L."/>
            <person name="Andersen J.H."/>
            <person name="Hansen E.H."/>
            <person name="Altermark B."/>
            <person name="Li C."/>
            <person name="Kuhnert E."/>
            <person name="Cox R.J."/>
            <person name="Crous P.W."/>
            <person name="Spatafora J.W."/>
            <person name="Lail K."/>
            <person name="Amirebrahimi M."/>
            <person name="Lipzen A."/>
            <person name="Pangilinan J."/>
            <person name="Andreopoulos W."/>
            <person name="Hayes R.D."/>
            <person name="Ng V."/>
            <person name="Grigoriev I.V."/>
            <person name="Jackson S.A."/>
            <person name="Sutton T.D.S."/>
            <person name="Dobson A.D.W."/>
            <person name="Rama T."/>
        </authorList>
    </citation>
    <scope>NUCLEOTIDE SEQUENCE</scope>
    <source>
        <strain evidence="10">TRa3180A</strain>
    </source>
</reference>
<dbReference type="SUPFAM" id="SSF53187">
    <property type="entry name" value="Zn-dependent exopeptidases"/>
    <property type="match status" value="1"/>
</dbReference>
<evidence type="ECO:0000256" key="4">
    <source>
        <dbReference type="ARBA" id="ARBA00022723"/>
    </source>
</evidence>
<evidence type="ECO:0000256" key="3">
    <source>
        <dbReference type="ARBA" id="ARBA00022670"/>
    </source>
</evidence>
<dbReference type="PANTHER" id="PTHR12147">
    <property type="entry name" value="METALLOPEPTIDASE M28 FAMILY MEMBER"/>
    <property type="match status" value="1"/>
</dbReference>
<dbReference type="GO" id="GO:0008235">
    <property type="term" value="F:metalloexopeptidase activity"/>
    <property type="evidence" value="ECO:0007669"/>
    <property type="project" value="InterPro"/>
</dbReference>
<dbReference type="InterPro" id="IPR045175">
    <property type="entry name" value="M28_fam"/>
</dbReference>
<dbReference type="Pfam" id="PF02225">
    <property type="entry name" value="PA"/>
    <property type="match status" value="1"/>
</dbReference>
<comment type="similarity">
    <text evidence="2">Belongs to the peptidase M28 family. M28B subfamily.</text>
</comment>